<dbReference type="Proteomes" id="UP000093943">
    <property type="component" value="Unassembled WGS sequence"/>
</dbReference>
<evidence type="ECO:0000313" key="2">
    <source>
        <dbReference type="EMBL" id="OBI26757.1"/>
    </source>
</evidence>
<evidence type="ECO:0000313" key="3">
    <source>
        <dbReference type="Proteomes" id="UP000093943"/>
    </source>
</evidence>
<dbReference type="EMBL" id="LZKG01000130">
    <property type="protein sequence ID" value="OBI26757.1"/>
    <property type="molecule type" value="Genomic_DNA"/>
</dbReference>
<feature type="compositionally biased region" description="Basic residues" evidence="1">
    <location>
        <begin position="19"/>
        <end position="30"/>
    </location>
</feature>
<name>A0A1A2XNV8_MYCSD</name>
<feature type="compositionally biased region" description="Low complexity" evidence="1">
    <location>
        <begin position="51"/>
        <end position="60"/>
    </location>
</feature>
<protein>
    <submittedName>
        <fullName evidence="2">Uncharacterized protein</fullName>
    </submittedName>
</protein>
<reference evidence="3" key="1">
    <citation type="submission" date="2016-06" db="EMBL/GenBank/DDBJ databases">
        <authorList>
            <person name="Sutton G."/>
            <person name="Brinkac L."/>
            <person name="Sanka R."/>
            <person name="Adams M."/>
            <person name="Lau E."/>
            <person name="Sam S."/>
            <person name="Sreng N."/>
            <person name="Him V."/>
            <person name="Kerleguer A."/>
            <person name="Cheng S."/>
        </authorList>
    </citation>
    <scope>NUCLEOTIDE SEQUENCE [LARGE SCALE GENOMIC DNA]</scope>
    <source>
        <strain evidence="3">E1876</strain>
    </source>
</reference>
<dbReference type="AlphaFoldDB" id="A0A1A2XNV8"/>
<accession>A0A1A2XNV8</accession>
<gene>
    <name evidence="2" type="ORF">A5710_06450</name>
</gene>
<organism evidence="2 3">
    <name type="scientific">Mycolicibacter sinensis (strain JDM601)</name>
    <name type="common">Mycobacterium sinense</name>
    <dbReference type="NCBI Taxonomy" id="875328"/>
    <lineage>
        <taxon>Bacteria</taxon>
        <taxon>Bacillati</taxon>
        <taxon>Actinomycetota</taxon>
        <taxon>Actinomycetes</taxon>
        <taxon>Mycobacteriales</taxon>
        <taxon>Mycobacteriaceae</taxon>
        <taxon>Mycolicibacter</taxon>
    </lineage>
</organism>
<proteinExistence type="predicted"/>
<sequence>MDQRTVVQKPVMVFASGRANRRRDNHHRLDRAREGNLVTGARGRRPPPPGLTLVGVGYPE</sequence>
<evidence type="ECO:0000256" key="1">
    <source>
        <dbReference type="SAM" id="MobiDB-lite"/>
    </source>
</evidence>
<comment type="caution">
    <text evidence="2">The sequence shown here is derived from an EMBL/GenBank/DDBJ whole genome shotgun (WGS) entry which is preliminary data.</text>
</comment>
<feature type="region of interest" description="Disordered" evidence="1">
    <location>
        <begin position="17"/>
        <end position="60"/>
    </location>
</feature>